<dbReference type="AlphaFoldDB" id="A0A937XG52"/>
<protein>
    <submittedName>
        <fullName evidence="5">ABC transporter substrate-binding protein</fullName>
    </submittedName>
</protein>
<comment type="caution">
    <text evidence="5">The sequence shown here is derived from an EMBL/GenBank/DDBJ whole genome shotgun (WGS) entry which is preliminary data.</text>
</comment>
<dbReference type="PANTHER" id="PTHR43649:SF31">
    <property type="entry name" value="SN-GLYCEROL-3-PHOSPHATE-BINDING PERIPLASMIC PROTEIN UGPB"/>
    <property type="match status" value="1"/>
</dbReference>
<dbReference type="CDD" id="cd14748">
    <property type="entry name" value="PBP2_UgpB"/>
    <property type="match status" value="1"/>
</dbReference>
<dbReference type="PANTHER" id="PTHR43649">
    <property type="entry name" value="ARABINOSE-BINDING PROTEIN-RELATED"/>
    <property type="match status" value="1"/>
</dbReference>
<sequence length="418" mass="46184">MKNQVLTALLLVLAVQGGCGSKTSSRTTVTLWHAMGGESQKTLKTMVDRFESTHADIHIELVGMGNYDALSQKLMGAVAAKNPPVIAQMYENWTTQLHAGGELVYLDSFVHGPGGLSAEELADIYPALLESNTWDSRLLTLPFNKSVPVYYYSVPMFAAVGHPEFPKTWPEFRTTANRLTRRDAAGRVETWGAAGGTDIWIFGSMLFQRGSRFLEQEDGKPLFNGSEGVAALEFQVDMVLKDKVQNTDVGRTPMDDFLVGRMATLTGSSTWRAPVVDKESFPVGMAPIPTWGKPAAIVYGTNIGMFRRATPQQKAAAWTFIKWFTSPEQQVEWSLGTWYVPIHRRCLDDPRMVERLAKTPGLREAYAQMDCAVFEPRGLKWLAGRKALVEELEQAMLGAKSPKQALDDAAARYSGSAH</sequence>
<dbReference type="Gene3D" id="3.40.190.10">
    <property type="entry name" value="Periplasmic binding protein-like II"/>
    <property type="match status" value="2"/>
</dbReference>
<dbReference type="Proteomes" id="UP000779900">
    <property type="component" value="Unassembled WGS sequence"/>
</dbReference>
<dbReference type="GO" id="GO:0030313">
    <property type="term" value="C:cell envelope"/>
    <property type="evidence" value="ECO:0007669"/>
    <property type="project" value="UniProtKB-SubCell"/>
</dbReference>
<dbReference type="InterPro" id="IPR050490">
    <property type="entry name" value="Bact_solute-bd_prot1"/>
</dbReference>
<name>A0A937XG52_UNCW3</name>
<evidence type="ECO:0000256" key="3">
    <source>
        <dbReference type="ARBA" id="ARBA00022448"/>
    </source>
</evidence>
<dbReference type="Pfam" id="PF13416">
    <property type="entry name" value="SBP_bac_8"/>
    <property type="match status" value="1"/>
</dbReference>
<keyword evidence="4" id="KW-0732">Signal</keyword>
<gene>
    <name evidence="5" type="ORF">FJY68_08065</name>
</gene>
<organism evidence="5 6">
    <name type="scientific">candidate division WOR-3 bacterium</name>
    <dbReference type="NCBI Taxonomy" id="2052148"/>
    <lineage>
        <taxon>Bacteria</taxon>
        <taxon>Bacteria division WOR-3</taxon>
    </lineage>
</organism>
<dbReference type="SUPFAM" id="SSF53850">
    <property type="entry name" value="Periplasmic binding protein-like II"/>
    <property type="match status" value="1"/>
</dbReference>
<evidence type="ECO:0000256" key="4">
    <source>
        <dbReference type="ARBA" id="ARBA00022729"/>
    </source>
</evidence>
<comment type="similarity">
    <text evidence="2">Belongs to the bacterial solute-binding protein 1 family.</text>
</comment>
<comment type="subcellular location">
    <subcellularLocation>
        <location evidence="1">Cell envelope</location>
    </subcellularLocation>
</comment>
<evidence type="ECO:0000256" key="2">
    <source>
        <dbReference type="ARBA" id="ARBA00008520"/>
    </source>
</evidence>
<evidence type="ECO:0000256" key="1">
    <source>
        <dbReference type="ARBA" id="ARBA00004196"/>
    </source>
</evidence>
<dbReference type="EMBL" id="VGIR01000044">
    <property type="protein sequence ID" value="MBM3331789.1"/>
    <property type="molecule type" value="Genomic_DNA"/>
</dbReference>
<reference evidence="5" key="1">
    <citation type="submission" date="2019-03" db="EMBL/GenBank/DDBJ databases">
        <title>Lake Tanganyika Metagenome-Assembled Genomes (MAGs).</title>
        <authorList>
            <person name="Tran P."/>
        </authorList>
    </citation>
    <scope>NUCLEOTIDE SEQUENCE</scope>
    <source>
        <strain evidence="5">K_DeepCast_150m_m2_040</strain>
    </source>
</reference>
<evidence type="ECO:0000313" key="5">
    <source>
        <dbReference type="EMBL" id="MBM3331789.1"/>
    </source>
</evidence>
<dbReference type="InterPro" id="IPR006059">
    <property type="entry name" value="SBP"/>
</dbReference>
<keyword evidence="3" id="KW-0813">Transport</keyword>
<accession>A0A937XG52</accession>
<proteinExistence type="inferred from homology"/>
<evidence type="ECO:0000313" key="6">
    <source>
        <dbReference type="Proteomes" id="UP000779900"/>
    </source>
</evidence>